<dbReference type="Proteomes" id="UP000248132">
    <property type="component" value="Unassembled WGS sequence"/>
</dbReference>
<keyword evidence="7" id="KW-1185">Reference proteome</keyword>
<dbReference type="InterPro" id="IPR002102">
    <property type="entry name" value="Cohesin_dom"/>
</dbReference>
<evidence type="ECO:0000256" key="4">
    <source>
        <dbReference type="SAM" id="MobiDB-lite"/>
    </source>
</evidence>
<sequence length="229" mass="23466">MKKTILIVSIIIVCGLAIFGIVKLTSNSEAISTASDKTAAKISAEASTAANTAESSGAASTADTKDTKAASGDTEASKDNTDGKEPAKGDVIITIGSGNASAEQTVVIPVSMDTVPKAGIGSCNFNIKYDTKVLEVVEVLPGDITKNIEANLEYSVIETTGMVSYLFTSSNDGKDAITKPGVLTKIKFKVKKDAEKGATAITNGTAGAFGDNSLNKISATFNSGELTVK</sequence>
<keyword evidence="2" id="KW-0964">Secreted</keyword>
<feature type="compositionally biased region" description="Low complexity" evidence="4">
    <location>
        <begin position="53"/>
        <end position="62"/>
    </location>
</feature>
<evidence type="ECO:0000256" key="2">
    <source>
        <dbReference type="ARBA" id="ARBA00022525"/>
    </source>
</evidence>
<feature type="region of interest" description="Disordered" evidence="4">
    <location>
        <begin position="53"/>
        <end position="88"/>
    </location>
</feature>
<name>A0A318XH84_9FIRM</name>
<dbReference type="RefSeq" id="WP_110462950.1">
    <property type="nucleotide sequence ID" value="NZ_QKMR01000020.1"/>
</dbReference>
<dbReference type="OrthoDB" id="1738946at2"/>
<dbReference type="SUPFAM" id="SSF49384">
    <property type="entry name" value="Carbohydrate-binding domain"/>
    <property type="match status" value="1"/>
</dbReference>
<accession>A0A318XH84</accession>
<dbReference type="EMBL" id="QKMR01000020">
    <property type="protein sequence ID" value="PYG86540.1"/>
    <property type="molecule type" value="Genomic_DNA"/>
</dbReference>
<dbReference type="CDD" id="cd08548">
    <property type="entry name" value="Type_I_cohesin_like"/>
    <property type="match status" value="1"/>
</dbReference>
<evidence type="ECO:0000256" key="3">
    <source>
        <dbReference type="ARBA" id="ARBA00022737"/>
    </source>
</evidence>
<proteinExistence type="predicted"/>
<reference evidence="6 7" key="1">
    <citation type="submission" date="2018-06" db="EMBL/GenBank/DDBJ databases">
        <title>Genomic Encyclopedia of Type Strains, Phase I: the one thousand microbial genomes (KMG-I) project.</title>
        <authorList>
            <person name="Kyrpides N."/>
        </authorList>
    </citation>
    <scope>NUCLEOTIDE SEQUENCE [LARGE SCALE GENOMIC DNA]</scope>
    <source>
        <strain evidence="6 7">DSM 19573</strain>
    </source>
</reference>
<evidence type="ECO:0000259" key="5">
    <source>
        <dbReference type="Pfam" id="PF00963"/>
    </source>
</evidence>
<evidence type="ECO:0000256" key="1">
    <source>
        <dbReference type="ARBA" id="ARBA00004613"/>
    </source>
</evidence>
<dbReference type="GO" id="GO:0000272">
    <property type="term" value="P:polysaccharide catabolic process"/>
    <property type="evidence" value="ECO:0007669"/>
    <property type="project" value="InterPro"/>
</dbReference>
<dbReference type="SMR" id="A0A318XH84"/>
<dbReference type="Pfam" id="PF00963">
    <property type="entry name" value="Cohesin"/>
    <property type="match status" value="1"/>
</dbReference>
<comment type="caution">
    <text evidence="6">The sequence shown here is derived from an EMBL/GenBank/DDBJ whole genome shotgun (WGS) entry which is preliminary data.</text>
</comment>
<protein>
    <submittedName>
        <fullName evidence="6">Cohesin domain-containing protein</fullName>
    </submittedName>
</protein>
<dbReference type="GO" id="GO:0005576">
    <property type="term" value="C:extracellular region"/>
    <property type="evidence" value="ECO:0007669"/>
    <property type="project" value="UniProtKB-SubCell"/>
</dbReference>
<feature type="compositionally biased region" description="Basic and acidic residues" evidence="4">
    <location>
        <begin position="75"/>
        <end position="88"/>
    </location>
</feature>
<feature type="domain" description="Cohesin" evidence="5">
    <location>
        <begin position="93"/>
        <end position="228"/>
    </location>
</feature>
<gene>
    <name evidence="6" type="ORF">LY28_02968</name>
</gene>
<dbReference type="AlphaFoldDB" id="A0A318XH84"/>
<dbReference type="Gene3D" id="2.60.40.680">
    <property type="match status" value="1"/>
</dbReference>
<evidence type="ECO:0000313" key="6">
    <source>
        <dbReference type="EMBL" id="PYG86540.1"/>
    </source>
</evidence>
<organism evidence="6 7">
    <name type="scientific">Ruminiclostridium sufflavum DSM 19573</name>
    <dbReference type="NCBI Taxonomy" id="1121337"/>
    <lineage>
        <taxon>Bacteria</taxon>
        <taxon>Bacillati</taxon>
        <taxon>Bacillota</taxon>
        <taxon>Clostridia</taxon>
        <taxon>Eubacteriales</taxon>
        <taxon>Oscillospiraceae</taxon>
        <taxon>Ruminiclostridium</taxon>
    </lineage>
</organism>
<comment type="subcellular location">
    <subcellularLocation>
        <location evidence="1">Secreted</location>
    </subcellularLocation>
</comment>
<keyword evidence="3" id="KW-0677">Repeat</keyword>
<dbReference type="GO" id="GO:0030246">
    <property type="term" value="F:carbohydrate binding"/>
    <property type="evidence" value="ECO:0007669"/>
    <property type="project" value="InterPro"/>
</dbReference>
<evidence type="ECO:0000313" key="7">
    <source>
        <dbReference type="Proteomes" id="UP000248132"/>
    </source>
</evidence>
<dbReference type="InterPro" id="IPR008965">
    <property type="entry name" value="CBM2/CBM3_carb-bd_dom_sf"/>
</dbReference>